<dbReference type="EMBL" id="BNJF01000001">
    <property type="protein sequence ID" value="GHO45529.1"/>
    <property type="molecule type" value="Genomic_DNA"/>
</dbReference>
<accession>A0A8J3I523</accession>
<organism evidence="3 4">
    <name type="scientific">Ktedonospora formicarum</name>
    <dbReference type="NCBI Taxonomy" id="2778364"/>
    <lineage>
        <taxon>Bacteria</taxon>
        <taxon>Bacillati</taxon>
        <taxon>Chloroflexota</taxon>
        <taxon>Ktedonobacteria</taxon>
        <taxon>Ktedonobacterales</taxon>
        <taxon>Ktedonobacteraceae</taxon>
        <taxon>Ktedonospora</taxon>
    </lineage>
</organism>
<dbReference type="PROSITE" id="PS51449">
    <property type="entry name" value="MTTASE_N"/>
    <property type="match status" value="1"/>
</dbReference>
<evidence type="ECO:0000256" key="1">
    <source>
        <dbReference type="ARBA" id="ARBA00022679"/>
    </source>
</evidence>
<dbReference type="Proteomes" id="UP000612362">
    <property type="component" value="Unassembled WGS sequence"/>
</dbReference>
<name>A0A8J3I523_9CHLR</name>
<dbReference type="GO" id="GO:0051539">
    <property type="term" value="F:4 iron, 4 sulfur cluster binding"/>
    <property type="evidence" value="ECO:0007669"/>
    <property type="project" value="UniProtKB-KW"/>
</dbReference>
<sequence length="66" mass="7137">MTEQTTHETTFAVTTLGCKVNQADSEAIGEQMSSAGFVQRDFNEVADIYIVNTCTVTHLGIAVRAN</sequence>
<dbReference type="AlphaFoldDB" id="A0A8J3I523"/>
<dbReference type="PANTHER" id="PTHR11918">
    <property type="entry name" value="RADICAL SAM PROTEINS"/>
    <property type="match status" value="1"/>
</dbReference>
<dbReference type="Gene3D" id="3.40.50.12160">
    <property type="entry name" value="Methylthiotransferase, N-terminal domain"/>
    <property type="match status" value="1"/>
</dbReference>
<proteinExistence type="predicted"/>
<evidence type="ECO:0000259" key="2">
    <source>
        <dbReference type="PROSITE" id="PS51449"/>
    </source>
</evidence>
<comment type="caution">
    <text evidence="3">The sequence shown here is derived from an EMBL/GenBank/DDBJ whole genome shotgun (WGS) entry which is preliminary data.</text>
</comment>
<reference evidence="3" key="1">
    <citation type="submission" date="2020-10" db="EMBL/GenBank/DDBJ databases">
        <title>Taxonomic study of unclassified bacteria belonging to the class Ktedonobacteria.</title>
        <authorList>
            <person name="Yabe S."/>
            <person name="Wang C.M."/>
            <person name="Zheng Y."/>
            <person name="Sakai Y."/>
            <person name="Cavaletti L."/>
            <person name="Monciardini P."/>
            <person name="Donadio S."/>
        </authorList>
    </citation>
    <scope>NUCLEOTIDE SEQUENCE</scope>
    <source>
        <strain evidence="3">SOSP1-1</strain>
    </source>
</reference>
<evidence type="ECO:0000313" key="3">
    <source>
        <dbReference type="EMBL" id="GHO45529.1"/>
    </source>
</evidence>
<feature type="domain" description="MTTase N-terminal" evidence="2">
    <location>
        <begin position="9"/>
        <end position="66"/>
    </location>
</feature>
<dbReference type="PANTHER" id="PTHR11918:SF45">
    <property type="entry name" value="THREONYLCARBAMOYLADENOSINE TRNA METHYLTHIOTRANSFERASE"/>
    <property type="match status" value="1"/>
</dbReference>
<dbReference type="InterPro" id="IPR038135">
    <property type="entry name" value="Methylthiotransferase_N_sf"/>
</dbReference>
<dbReference type="RefSeq" id="WP_220194854.1">
    <property type="nucleotide sequence ID" value="NZ_BNJF01000001.1"/>
</dbReference>
<dbReference type="Pfam" id="PF00919">
    <property type="entry name" value="UPF0004"/>
    <property type="match status" value="1"/>
</dbReference>
<gene>
    <name evidence="3" type="ORF">KSX_36920</name>
</gene>
<dbReference type="GO" id="GO:0035598">
    <property type="term" value="F:tRNA (N(6)-L-threonylcarbamoyladenosine(37)-C(2))-methylthiotransferase activity"/>
    <property type="evidence" value="ECO:0007669"/>
    <property type="project" value="TreeGrafter"/>
</dbReference>
<dbReference type="GO" id="GO:0046872">
    <property type="term" value="F:metal ion binding"/>
    <property type="evidence" value="ECO:0007669"/>
    <property type="project" value="UniProtKB-KW"/>
</dbReference>
<dbReference type="InterPro" id="IPR013848">
    <property type="entry name" value="Methylthiotransferase_N"/>
</dbReference>
<keyword evidence="4" id="KW-1185">Reference proteome</keyword>
<evidence type="ECO:0000313" key="4">
    <source>
        <dbReference type="Proteomes" id="UP000612362"/>
    </source>
</evidence>
<keyword evidence="1" id="KW-0808">Transferase</keyword>
<protein>
    <recommendedName>
        <fullName evidence="2">MTTase N-terminal domain-containing protein</fullName>
    </recommendedName>
</protein>